<evidence type="ECO:0000313" key="3">
    <source>
        <dbReference type="Proteomes" id="UP000886998"/>
    </source>
</evidence>
<accession>A0A8X6YSI9</accession>
<sequence length="121" mass="12579">MLGRGQLPSTKSNSPRSNSDSLNPPQGPSASTPGPSLLGPPGLVPDRRSSVRTSHSHAVEVRRTTPPASGRDPRSISPSVQYNARSSPTLIDQVRAGPSLLGPIGLVPDRRSSVPSASSRN</sequence>
<evidence type="ECO:0000313" key="2">
    <source>
        <dbReference type="EMBL" id="GFY76974.1"/>
    </source>
</evidence>
<proteinExistence type="predicted"/>
<comment type="caution">
    <text evidence="2">The sequence shown here is derived from an EMBL/GenBank/DDBJ whole genome shotgun (WGS) entry which is preliminary data.</text>
</comment>
<organism evidence="2 3">
    <name type="scientific">Trichonephila inaurata madagascariensis</name>
    <dbReference type="NCBI Taxonomy" id="2747483"/>
    <lineage>
        <taxon>Eukaryota</taxon>
        <taxon>Metazoa</taxon>
        <taxon>Ecdysozoa</taxon>
        <taxon>Arthropoda</taxon>
        <taxon>Chelicerata</taxon>
        <taxon>Arachnida</taxon>
        <taxon>Araneae</taxon>
        <taxon>Araneomorphae</taxon>
        <taxon>Entelegynae</taxon>
        <taxon>Araneoidea</taxon>
        <taxon>Nephilidae</taxon>
        <taxon>Trichonephila</taxon>
        <taxon>Trichonephila inaurata</taxon>
    </lineage>
</organism>
<dbReference type="Proteomes" id="UP000886998">
    <property type="component" value="Unassembled WGS sequence"/>
</dbReference>
<reference evidence="2" key="1">
    <citation type="submission" date="2020-08" db="EMBL/GenBank/DDBJ databases">
        <title>Multicomponent nature underlies the extraordinary mechanical properties of spider dragline silk.</title>
        <authorList>
            <person name="Kono N."/>
            <person name="Nakamura H."/>
            <person name="Mori M."/>
            <person name="Yoshida Y."/>
            <person name="Ohtoshi R."/>
            <person name="Malay A.D."/>
            <person name="Moran D.A.P."/>
            <person name="Tomita M."/>
            <person name="Numata K."/>
            <person name="Arakawa K."/>
        </authorList>
    </citation>
    <scope>NUCLEOTIDE SEQUENCE</scope>
</reference>
<feature type="compositionally biased region" description="Low complexity" evidence="1">
    <location>
        <begin position="28"/>
        <end position="41"/>
    </location>
</feature>
<feature type="compositionally biased region" description="Polar residues" evidence="1">
    <location>
        <begin position="7"/>
        <end position="24"/>
    </location>
</feature>
<feature type="compositionally biased region" description="Polar residues" evidence="1">
    <location>
        <begin position="76"/>
        <end position="90"/>
    </location>
</feature>
<evidence type="ECO:0000256" key="1">
    <source>
        <dbReference type="SAM" id="MobiDB-lite"/>
    </source>
</evidence>
<protein>
    <submittedName>
        <fullName evidence="2">Uncharacterized protein</fullName>
    </submittedName>
</protein>
<name>A0A8X6YSI9_9ARAC</name>
<gene>
    <name evidence="2" type="ORF">TNIN_350301</name>
</gene>
<dbReference type="EMBL" id="BMAV01022258">
    <property type="protein sequence ID" value="GFY76974.1"/>
    <property type="molecule type" value="Genomic_DNA"/>
</dbReference>
<keyword evidence="3" id="KW-1185">Reference proteome</keyword>
<dbReference type="AlphaFoldDB" id="A0A8X6YSI9"/>
<feature type="region of interest" description="Disordered" evidence="1">
    <location>
        <begin position="1"/>
        <end position="121"/>
    </location>
</feature>